<feature type="transmembrane region" description="Helical" evidence="1">
    <location>
        <begin position="184"/>
        <end position="203"/>
    </location>
</feature>
<sequence>MIKKMVENLKNQMVLSEEDVISFRQSITRQYPKADAKMRAALLADYIHQKIDQHVPKFKDQERARIRTCILKRALSSETLAIDAGDVLTVSLLLSGKQESRLETVSSWVNHRQEATVSRDTLASVVDYVNSKKTDLFHLDLDTVLQGFYKSQTPDWDTENPMLKNNPWTGSLSVPWLGQALPKMLLLSFFLFCLVLMMVWKIGLPVSSNSQAAVLPPPEEPNSPLPVELRYEDFNHGKLKTLLNKRNSLLADEPYFSAIIQTAKKHNVSPLLLFAITGQEQGFVPRSHQHARQIANNPFNVYRSWQEYNTDIHDSANIAAVTLIHLSQDRPQSADAISWINRKYSEDQNWQTGVRQILEELKTETTATDR</sequence>
<gene>
    <name evidence="2" type="ordered locus">Desru_3246</name>
</gene>
<name>F6DVJ2_DESRL</name>
<evidence type="ECO:0000313" key="2">
    <source>
        <dbReference type="EMBL" id="AEG61452.1"/>
    </source>
</evidence>
<dbReference type="AlphaFoldDB" id="F6DVJ2"/>
<dbReference type="eggNOG" id="ENOG5031BWX">
    <property type="taxonomic scope" value="Bacteria"/>
</dbReference>
<evidence type="ECO:0000256" key="1">
    <source>
        <dbReference type="SAM" id="Phobius"/>
    </source>
</evidence>
<dbReference type="STRING" id="696281.Desru_3246"/>
<dbReference type="EMBL" id="CP002780">
    <property type="protein sequence ID" value="AEG61452.1"/>
    <property type="molecule type" value="Genomic_DNA"/>
</dbReference>
<keyword evidence="1" id="KW-0812">Transmembrane</keyword>
<evidence type="ECO:0000313" key="3">
    <source>
        <dbReference type="Proteomes" id="UP000009234"/>
    </source>
</evidence>
<dbReference type="KEGG" id="dru:Desru_3246"/>
<dbReference type="HOGENOM" id="CLU_059341_0_0_9"/>
<keyword evidence="3" id="KW-1185">Reference proteome</keyword>
<reference evidence="3" key="1">
    <citation type="submission" date="2011-05" db="EMBL/GenBank/DDBJ databases">
        <title>Complete sequence of Desulfotomaculum ruminis DSM 2154.</title>
        <authorList>
            <person name="Lucas S."/>
            <person name="Copeland A."/>
            <person name="Lapidus A."/>
            <person name="Cheng J.-F."/>
            <person name="Goodwin L."/>
            <person name="Pitluck S."/>
            <person name="Lu M."/>
            <person name="Detter J.C."/>
            <person name="Han C."/>
            <person name="Tapia R."/>
            <person name="Land M."/>
            <person name="Hauser L."/>
            <person name="Kyrpides N."/>
            <person name="Ivanova N."/>
            <person name="Mikhailova N."/>
            <person name="Pagani I."/>
            <person name="Stams A.J.M."/>
            <person name="Plugge C.M."/>
            <person name="Muyzer G."/>
            <person name="Kuever J."/>
            <person name="Parshina S.N."/>
            <person name="Ivanova A.E."/>
            <person name="Nazina T.N."/>
            <person name="Brambilla E."/>
            <person name="Spring S."/>
            <person name="Klenk H.-P."/>
            <person name="Woyke T."/>
        </authorList>
    </citation>
    <scope>NUCLEOTIDE SEQUENCE [LARGE SCALE GENOMIC DNA]</scope>
    <source>
        <strain evidence="3">ATCC 23193 / DSM 2154 / NCIB 8452 / DL</strain>
    </source>
</reference>
<protein>
    <recommendedName>
        <fullName evidence="4">Mannosyl-glycoprotein endo-beta-N-acetylglucosaminidase</fullName>
    </recommendedName>
</protein>
<keyword evidence="1" id="KW-1133">Transmembrane helix</keyword>
<dbReference type="Proteomes" id="UP000009234">
    <property type="component" value="Chromosome"/>
</dbReference>
<dbReference type="OrthoDB" id="9805070at2"/>
<keyword evidence="1" id="KW-0472">Membrane</keyword>
<proteinExistence type="predicted"/>
<reference evidence="2 3" key="2">
    <citation type="journal article" date="2012" name="Stand. Genomic Sci.">
        <title>Complete genome sequence of the sulfate-reducing firmicute Desulfotomaculum ruminis type strain (DL(T)).</title>
        <authorList>
            <person name="Spring S."/>
            <person name="Visser M."/>
            <person name="Lu M."/>
            <person name="Copeland A."/>
            <person name="Lapidus A."/>
            <person name="Lucas S."/>
            <person name="Cheng J.F."/>
            <person name="Han C."/>
            <person name="Tapia R."/>
            <person name="Goodwin L.A."/>
            <person name="Pitluck S."/>
            <person name="Ivanova N."/>
            <person name="Land M."/>
            <person name="Hauser L."/>
            <person name="Larimer F."/>
            <person name="Rohde M."/>
            <person name="Goker M."/>
            <person name="Detter J.C."/>
            <person name="Kyrpides N.C."/>
            <person name="Woyke T."/>
            <person name="Schaap P.J."/>
            <person name="Plugge C.M."/>
            <person name="Muyzer G."/>
            <person name="Kuever J."/>
            <person name="Pereira I.A."/>
            <person name="Parshina S.N."/>
            <person name="Bernier-Latmani R."/>
            <person name="Stams A.J."/>
            <person name="Klenk H.P."/>
        </authorList>
    </citation>
    <scope>NUCLEOTIDE SEQUENCE [LARGE SCALE GENOMIC DNA]</scope>
    <source>
        <strain evidence="3">ATCC 23193 / DSM 2154 / NCIB 8452 / DL</strain>
    </source>
</reference>
<dbReference type="RefSeq" id="WP_013843198.1">
    <property type="nucleotide sequence ID" value="NC_015589.1"/>
</dbReference>
<organism evidence="2 3">
    <name type="scientific">Desulforamulus ruminis (strain ATCC 23193 / DSM 2154 / NCIMB 8452 / DL)</name>
    <name type="common">Desulfotomaculum ruminis</name>
    <dbReference type="NCBI Taxonomy" id="696281"/>
    <lineage>
        <taxon>Bacteria</taxon>
        <taxon>Bacillati</taxon>
        <taxon>Bacillota</taxon>
        <taxon>Clostridia</taxon>
        <taxon>Eubacteriales</taxon>
        <taxon>Peptococcaceae</taxon>
        <taxon>Desulforamulus</taxon>
    </lineage>
</organism>
<evidence type="ECO:0008006" key="4">
    <source>
        <dbReference type="Google" id="ProtNLM"/>
    </source>
</evidence>
<accession>F6DVJ2</accession>